<dbReference type="EMBL" id="JAPDIA010000007">
    <property type="protein sequence ID" value="MDG0811475.1"/>
    <property type="molecule type" value="Genomic_DNA"/>
</dbReference>
<keyword evidence="2" id="KW-1185">Reference proteome</keyword>
<name>A0A9X4KV72_9BACL</name>
<proteinExistence type="predicted"/>
<evidence type="ECO:0000313" key="1">
    <source>
        <dbReference type="EMBL" id="MDG0811475.1"/>
    </source>
</evidence>
<comment type="caution">
    <text evidence="1">The sequence shown here is derived from an EMBL/GenBank/DDBJ whole genome shotgun (WGS) entry which is preliminary data.</text>
</comment>
<reference evidence="1" key="1">
    <citation type="submission" date="2022-10" db="EMBL/GenBank/DDBJ databases">
        <title>Comparative genomic analysis of Cohnella hashimotonis sp. nov., isolated from the International Space Station.</title>
        <authorList>
            <person name="Simpson A."/>
            <person name="Venkateswaran K."/>
        </authorList>
    </citation>
    <scope>NUCLEOTIDE SEQUENCE</scope>
    <source>
        <strain evidence="1">DSM 28161</strain>
    </source>
</reference>
<gene>
    <name evidence="1" type="ORF">OMP40_20445</name>
</gene>
<accession>A0A9X4KV72</accession>
<dbReference type="AlphaFoldDB" id="A0A9X4KV72"/>
<dbReference type="Proteomes" id="UP001153404">
    <property type="component" value="Unassembled WGS sequence"/>
</dbReference>
<evidence type="ECO:0000313" key="2">
    <source>
        <dbReference type="Proteomes" id="UP001153404"/>
    </source>
</evidence>
<organism evidence="1 2">
    <name type="scientific">Cohnella rhizosphaerae</name>
    <dbReference type="NCBI Taxonomy" id="1457232"/>
    <lineage>
        <taxon>Bacteria</taxon>
        <taxon>Bacillati</taxon>
        <taxon>Bacillota</taxon>
        <taxon>Bacilli</taxon>
        <taxon>Bacillales</taxon>
        <taxon>Paenibacillaceae</taxon>
        <taxon>Cohnella</taxon>
    </lineage>
</organism>
<sequence>MLMQIVFFELAVILAFADGVGEQATHVKQAALFHVPVTPDLHFDVDLLPVCGLASDIEHAFFVFNQPFGEQLAVQDGQVGDRSMVGPQQDRVQQPDQQRLAVGFSEQPFEQIIVFRIQSLLQVPVLPSVYHSLLRAWRKQKKARAVR</sequence>
<protein>
    <submittedName>
        <fullName evidence="1">Uncharacterized protein</fullName>
    </submittedName>
</protein>